<dbReference type="RefSeq" id="WP_109925533.1">
    <property type="nucleotide sequence ID" value="NZ_QGNZ01000002.1"/>
</dbReference>
<dbReference type="AlphaFoldDB" id="A0A317ELT5"/>
<name>A0A317ELT5_9SPHI</name>
<accession>A0A317ELT5</accession>
<dbReference type="SUPFAM" id="SSF50475">
    <property type="entry name" value="FMN-binding split barrel"/>
    <property type="match status" value="1"/>
</dbReference>
<dbReference type="Gene3D" id="2.30.110.10">
    <property type="entry name" value="Electron Transport, Fmn-binding Protein, Chain A"/>
    <property type="match status" value="1"/>
</dbReference>
<dbReference type="PANTHER" id="PTHR35802">
    <property type="entry name" value="PROTEASE SYNTHASE AND SPORULATION PROTEIN PAI 2"/>
    <property type="match status" value="1"/>
</dbReference>
<comment type="caution">
    <text evidence="1">The sequence shown here is derived from an EMBL/GenBank/DDBJ whole genome shotgun (WGS) entry which is preliminary data.</text>
</comment>
<dbReference type="InterPro" id="IPR012349">
    <property type="entry name" value="Split_barrel_FMN-bd"/>
</dbReference>
<evidence type="ECO:0008006" key="3">
    <source>
        <dbReference type="Google" id="ProtNLM"/>
    </source>
</evidence>
<protein>
    <recommendedName>
        <fullName evidence="3">FMN-binding negative transcriptional regulator</fullName>
    </recommendedName>
</protein>
<dbReference type="Proteomes" id="UP000245379">
    <property type="component" value="Unassembled WGS sequence"/>
</dbReference>
<proteinExistence type="predicted"/>
<evidence type="ECO:0000313" key="1">
    <source>
        <dbReference type="EMBL" id="PWS27830.1"/>
    </source>
</evidence>
<dbReference type="PANTHER" id="PTHR35802:SF1">
    <property type="entry name" value="PROTEASE SYNTHASE AND SPORULATION PROTEIN PAI 2"/>
    <property type="match status" value="1"/>
</dbReference>
<dbReference type="PIRSF" id="PIRSF010372">
    <property type="entry name" value="PaiB"/>
    <property type="match status" value="1"/>
</dbReference>
<dbReference type="InterPro" id="IPR007396">
    <property type="entry name" value="TR_PAI2-type"/>
</dbReference>
<dbReference type="OrthoDB" id="9794948at2"/>
<dbReference type="EMBL" id="QGNZ01000002">
    <property type="protein sequence ID" value="PWS27830.1"/>
    <property type="molecule type" value="Genomic_DNA"/>
</dbReference>
<evidence type="ECO:0000313" key="2">
    <source>
        <dbReference type="Proteomes" id="UP000245379"/>
    </source>
</evidence>
<gene>
    <name evidence="1" type="ORF">DHW03_09645</name>
</gene>
<reference evidence="1 2" key="1">
    <citation type="submission" date="2018-05" db="EMBL/GenBank/DDBJ databases">
        <title>Pedobacter paludis sp. nov., isolated from wetland soil.</title>
        <authorList>
            <person name="Zhang Y."/>
            <person name="Wang G."/>
        </authorList>
    </citation>
    <scope>NUCLEOTIDE SEQUENCE [LARGE SCALE GENOMIC DNA]</scope>
    <source>
        <strain evidence="1 2">KCTC22721</strain>
    </source>
</reference>
<keyword evidence="2" id="KW-1185">Reference proteome</keyword>
<dbReference type="Pfam" id="PF04299">
    <property type="entry name" value="FMN_bind_2"/>
    <property type="match status" value="1"/>
</dbReference>
<organism evidence="1 2">
    <name type="scientific">Pedobacter yonginense</name>
    <dbReference type="NCBI Taxonomy" id="651869"/>
    <lineage>
        <taxon>Bacteria</taxon>
        <taxon>Pseudomonadati</taxon>
        <taxon>Bacteroidota</taxon>
        <taxon>Sphingobacteriia</taxon>
        <taxon>Sphingobacteriales</taxon>
        <taxon>Sphingobacteriaceae</taxon>
        <taxon>Pedobacter</taxon>
    </lineage>
</organism>
<sequence>MYKLPKFTTENQDEILDFMQKNPFVTLVGFDGEFPVATQVPVETRLYGNTIKIIGHIMTNTDHCKAFEQNPNALVIFTGAHAYISASVYEEPAAASTWNYKTVQAKGLMRFLSAEETLQVVKDLTDQYENPHTSPAAFKKMDDEYIQKHLKAIKGFEILVSKFDHVFKLSQNHSIKNQESIIANLEQTDDVLAQQVAEEMRRNLSKASF</sequence>